<protein>
    <submittedName>
        <fullName evidence="4">Uncharacterized protein</fullName>
    </submittedName>
</protein>
<dbReference type="Pfam" id="PF21789">
    <property type="entry name" value="TNP-like_RNaseH_C"/>
    <property type="match status" value="1"/>
</dbReference>
<feature type="domain" description="Transposable element P transposase-like RNase H" evidence="1">
    <location>
        <begin position="55"/>
        <end position="188"/>
    </location>
</feature>
<sequence>MISEYSLSYATCKVKLSMFSAPKDDERRKEWEEKLQLIKPLLAKHFVCEKHFRTEDIIKSYKHKGENGNVLIEKHGLLLIDEISLRESISVNSSNLTYKGLVDFGEDGKKAKSLDEKATSGLVLMFQPLADNYTQPIAVFASRGPVKGVELAKLVIQAIIFLENAGVLVHGIISDGAETNRKMWSELGVCGKMDNLKNWFIHPVNTERKVFAFSDTPHLIKCIRNRLCSKDKRLRLDPNKFFVQWKHFEALYDIDKSVPTTQLRVCPKLTLNHLELSNTSKMKVRLATQDCEATIDFCQRLNDLFDALNRKIPNEGVTSSGNDFKVLQSSLEWLNCWENYFRNGKMKGSEFLTSNTAEDLRVTIQSTIDICETLTTTYNFKYILTGRINQDSLEKFFGIIRQAAGANNHPPTPTFLQLYKLLSIYSILKPPASGNCTITKTYPKTLITLSELKDIYDKPTKISMTSLKAKLDEFIEENEWEFDDVVEHDYSHAAVVDCIIYYVTGYL</sequence>
<evidence type="ECO:0000259" key="1">
    <source>
        <dbReference type="Pfam" id="PF21787"/>
    </source>
</evidence>
<dbReference type="Proteomes" id="UP000036403">
    <property type="component" value="Unassembled WGS sequence"/>
</dbReference>
<dbReference type="Pfam" id="PF21788">
    <property type="entry name" value="TNP-like_GBD"/>
    <property type="match status" value="1"/>
</dbReference>
<dbReference type="PaxDb" id="67767-A0A0J7MY39"/>
<reference evidence="4 5" key="1">
    <citation type="submission" date="2015-04" db="EMBL/GenBank/DDBJ databases">
        <title>Lasius niger genome sequencing.</title>
        <authorList>
            <person name="Konorov E.A."/>
            <person name="Nikitin M.A."/>
            <person name="Kirill M.V."/>
            <person name="Chang P."/>
        </authorList>
    </citation>
    <scope>NUCLEOTIDE SEQUENCE [LARGE SCALE GENOMIC DNA]</scope>
    <source>
        <tissue evidence="4">Whole</tissue>
    </source>
</reference>
<proteinExistence type="predicted"/>
<evidence type="ECO:0000259" key="2">
    <source>
        <dbReference type="Pfam" id="PF21788"/>
    </source>
</evidence>
<dbReference type="InterPro" id="IPR038441">
    <property type="entry name" value="THAP_Znf_sf"/>
</dbReference>
<evidence type="ECO:0000259" key="3">
    <source>
        <dbReference type="Pfam" id="PF21789"/>
    </source>
</evidence>
<evidence type="ECO:0000313" key="4">
    <source>
        <dbReference type="EMBL" id="KMQ85335.1"/>
    </source>
</evidence>
<keyword evidence="5" id="KW-1185">Reference proteome</keyword>
<evidence type="ECO:0000313" key="5">
    <source>
        <dbReference type="Proteomes" id="UP000036403"/>
    </source>
</evidence>
<accession>A0A0J7MY39</accession>
<feature type="domain" description="Transposable element P transposase-like GTP-binding insertion" evidence="2">
    <location>
        <begin position="218"/>
        <end position="289"/>
    </location>
</feature>
<dbReference type="InterPro" id="IPR048365">
    <property type="entry name" value="TNP-like_RNaseH_N"/>
</dbReference>
<dbReference type="PANTHER" id="PTHR47577:SF2">
    <property type="entry name" value="THAP DOMAIN CONTAINING 9"/>
    <property type="match status" value="1"/>
</dbReference>
<dbReference type="InterPro" id="IPR048367">
    <property type="entry name" value="TNP-like_RNaseH_C"/>
</dbReference>
<dbReference type="GO" id="GO:0003677">
    <property type="term" value="F:DNA binding"/>
    <property type="evidence" value="ECO:0007669"/>
    <property type="project" value="UniProtKB-KW"/>
</dbReference>
<dbReference type="OrthoDB" id="6613714at2759"/>
<dbReference type="AlphaFoldDB" id="A0A0J7MY39"/>
<comment type="caution">
    <text evidence="4">The sequence shown here is derived from an EMBL/GenBank/DDBJ whole genome shotgun (WGS) entry which is preliminary data.</text>
</comment>
<dbReference type="SUPFAM" id="SSF57716">
    <property type="entry name" value="Glucocorticoid receptor-like (DNA-binding domain)"/>
    <property type="match status" value="1"/>
</dbReference>
<dbReference type="Pfam" id="PF21787">
    <property type="entry name" value="TNP-like_RNaseH_N"/>
    <property type="match status" value="1"/>
</dbReference>
<gene>
    <name evidence="4" type="ORF">RF55_16184</name>
</gene>
<dbReference type="InterPro" id="IPR048366">
    <property type="entry name" value="TNP-like_GBD"/>
</dbReference>
<dbReference type="EMBL" id="LBMM01014085">
    <property type="protein sequence ID" value="KMQ85335.1"/>
    <property type="molecule type" value="Genomic_DNA"/>
</dbReference>
<feature type="domain" description="Transposable element P transposase-like RNase H C-terminal" evidence="3">
    <location>
        <begin position="388"/>
        <end position="420"/>
    </location>
</feature>
<dbReference type="GO" id="GO:0008270">
    <property type="term" value="F:zinc ion binding"/>
    <property type="evidence" value="ECO:0007669"/>
    <property type="project" value="UniProtKB-KW"/>
</dbReference>
<dbReference type="PANTHER" id="PTHR47577">
    <property type="entry name" value="THAP DOMAIN-CONTAINING PROTEIN 6"/>
    <property type="match status" value="1"/>
</dbReference>
<dbReference type="STRING" id="67767.A0A0J7MY39"/>
<organism evidence="4 5">
    <name type="scientific">Lasius niger</name>
    <name type="common">Black garden ant</name>
    <dbReference type="NCBI Taxonomy" id="67767"/>
    <lineage>
        <taxon>Eukaryota</taxon>
        <taxon>Metazoa</taxon>
        <taxon>Ecdysozoa</taxon>
        <taxon>Arthropoda</taxon>
        <taxon>Hexapoda</taxon>
        <taxon>Insecta</taxon>
        <taxon>Pterygota</taxon>
        <taxon>Neoptera</taxon>
        <taxon>Endopterygota</taxon>
        <taxon>Hymenoptera</taxon>
        <taxon>Apocrita</taxon>
        <taxon>Aculeata</taxon>
        <taxon>Formicoidea</taxon>
        <taxon>Formicidae</taxon>
        <taxon>Formicinae</taxon>
        <taxon>Lasius</taxon>
        <taxon>Lasius</taxon>
    </lineage>
</organism>
<dbReference type="Gene3D" id="6.20.210.20">
    <property type="entry name" value="THAP domain"/>
    <property type="match status" value="1"/>
</dbReference>
<name>A0A0J7MY39_LASNI</name>